<reference evidence="1" key="4">
    <citation type="submission" date="2019-03" db="UniProtKB">
        <authorList>
            <consortium name="EnsemblPlants"/>
        </authorList>
    </citation>
    <scope>IDENTIFICATION</scope>
</reference>
<dbReference type="AlphaFoldDB" id="A0A453IK12"/>
<sequence>FRGAATDISRFEGVLRGASALLAPLLVLQSFALRSRRLGLSAQSSSILRPRSEQLTKLLAVLLRGQIYVD</sequence>
<keyword evidence="2" id="KW-1185">Reference proteome</keyword>
<accession>A0A453IK12</accession>
<dbReference type="Proteomes" id="UP000015105">
    <property type="component" value="Chromosome 4D"/>
</dbReference>
<reference evidence="1" key="5">
    <citation type="journal article" date="2021" name="G3 (Bethesda)">
        <title>Aegilops tauschii genome assembly Aet v5.0 features greater sequence contiguity and improved annotation.</title>
        <authorList>
            <person name="Wang L."/>
            <person name="Zhu T."/>
            <person name="Rodriguez J.C."/>
            <person name="Deal K.R."/>
            <person name="Dubcovsky J."/>
            <person name="McGuire P.E."/>
            <person name="Lux T."/>
            <person name="Spannagl M."/>
            <person name="Mayer K.F.X."/>
            <person name="Baldrich P."/>
            <person name="Meyers B.C."/>
            <person name="Huo N."/>
            <person name="Gu Y.Q."/>
            <person name="Zhou H."/>
            <person name="Devos K.M."/>
            <person name="Bennetzen J.L."/>
            <person name="Unver T."/>
            <person name="Budak H."/>
            <person name="Gulick P.J."/>
            <person name="Galiba G."/>
            <person name="Kalapos B."/>
            <person name="Nelson D.R."/>
            <person name="Li P."/>
            <person name="You F.M."/>
            <person name="Luo M.C."/>
            <person name="Dvorak J."/>
        </authorList>
    </citation>
    <scope>NUCLEOTIDE SEQUENCE [LARGE SCALE GENOMIC DNA]</scope>
    <source>
        <strain evidence="1">cv. AL8/78</strain>
    </source>
</reference>
<proteinExistence type="predicted"/>
<organism evidence="1 2">
    <name type="scientific">Aegilops tauschii subsp. strangulata</name>
    <name type="common">Goatgrass</name>
    <dbReference type="NCBI Taxonomy" id="200361"/>
    <lineage>
        <taxon>Eukaryota</taxon>
        <taxon>Viridiplantae</taxon>
        <taxon>Streptophyta</taxon>
        <taxon>Embryophyta</taxon>
        <taxon>Tracheophyta</taxon>
        <taxon>Spermatophyta</taxon>
        <taxon>Magnoliopsida</taxon>
        <taxon>Liliopsida</taxon>
        <taxon>Poales</taxon>
        <taxon>Poaceae</taxon>
        <taxon>BOP clade</taxon>
        <taxon>Pooideae</taxon>
        <taxon>Triticodae</taxon>
        <taxon>Triticeae</taxon>
        <taxon>Triticinae</taxon>
        <taxon>Aegilops</taxon>
    </lineage>
</organism>
<reference evidence="1" key="3">
    <citation type="journal article" date="2017" name="Nature">
        <title>Genome sequence of the progenitor of the wheat D genome Aegilops tauschii.</title>
        <authorList>
            <person name="Luo M.C."/>
            <person name="Gu Y.Q."/>
            <person name="Puiu D."/>
            <person name="Wang H."/>
            <person name="Twardziok S.O."/>
            <person name="Deal K.R."/>
            <person name="Huo N."/>
            <person name="Zhu T."/>
            <person name="Wang L."/>
            <person name="Wang Y."/>
            <person name="McGuire P.E."/>
            <person name="Liu S."/>
            <person name="Long H."/>
            <person name="Ramasamy R.K."/>
            <person name="Rodriguez J.C."/>
            <person name="Van S.L."/>
            <person name="Yuan L."/>
            <person name="Wang Z."/>
            <person name="Xia Z."/>
            <person name="Xiao L."/>
            <person name="Anderson O.D."/>
            <person name="Ouyang S."/>
            <person name="Liang Y."/>
            <person name="Zimin A.V."/>
            <person name="Pertea G."/>
            <person name="Qi P."/>
            <person name="Bennetzen J.L."/>
            <person name="Dai X."/>
            <person name="Dawson M.W."/>
            <person name="Muller H.G."/>
            <person name="Kugler K."/>
            <person name="Rivarola-Duarte L."/>
            <person name="Spannagl M."/>
            <person name="Mayer K.F.X."/>
            <person name="Lu F.H."/>
            <person name="Bevan M.W."/>
            <person name="Leroy P."/>
            <person name="Li P."/>
            <person name="You F.M."/>
            <person name="Sun Q."/>
            <person name="Liu Z."/>
            <person name="Lyons E."/>
            <person name="Wicker T."/>
            <person name="Salzberg S.L."/>
            <person name="Devos K.M."/>
            <person name="Dvorak J."/>
        </authorList>
    </citation>
    <scope>NUCLEOTIDE SEQUENCE [LARGE SCALE GENOMIC DNA]</scope>
    <source>
        <strain evidence="1">cv. AL8/78</strain>
    </source>
</reference>
<protein>
    <submittedName>
        <fullName evidence="1">Uncharacterized protein</fullName>
    </submittedName>
</protein>
<dbReference type="Gramene" id="AET4Gv20585100.15">
    <property type="protein sequence ID" value="AET4Gv20585100.15"/>
    <property type="gene ID" value="AET4Gv20585100"/>
</dbReference>
<name>A0A453IK12_AEGTS</name>
<evidence type="ECO:0000313" key="1">
    <source>
        <dbReference type="EnsemblPlants" id="AET4Gv20585100.15"/>
    </source>
</evidence>
<reference evidence="2" key="2">
    <citation type="journal article" date="2017" name="Nat. Plants">
        <title>The Aegilops tauschii genome reveals multiple impacts of transposons.</title>
        <authorList>
            <person name="Zhao G."/>
            <person name="Zou C."/>
            <person name="Li K."/>
            <person name="Wang K."/>
            <person name="Li T."/>
            <person name="Gao L."/>
            <person name="Zhang X."/>
            <person name="Wang H."/>
            <person name="Yang Z."/>
            <person name="Liu X."/>
            <person name="Jiang W."/>
            <person name="Mao L."/>
            <person name="Kong X."/>
            <person name="Jiao Y."/>
            <person name="Jia J."/>
        </authorList>
    </citation>
    <scope>NUCLEOTIDE SEQUENCE [LARGE SCALE GENOMIC DNA]</scope>
    <source>
        <strain evidence="2">cv. AL8/78</strain>
    </source>
</reference>
<evidence type="ECO:0000313" key="2">
    <source>
        <dbReference type="Proteomes" id="UP000015105"/>
    </source>
</evidence>
<reference evidence="2" key="1">
    <citation type="journal article" date="2014" name="Science">
        <title>Ancient hybridizations among the ancestral genomes of bread wheat.</title>
        <authorList>
            <consortium name="International Wheat Genome Sequencing Consortium,"/>
            <person name="Marcussen T."/>
            <person name="Sandve S.R."/>
            <person name="Heier L."/>
            <person name="Spannagl M."/>
            <person name="Pfeifer M."/>
            <person name="Jakobsen K.S."/>
            <person name="Wulff B.B."/>
            <person name="Steuernagel B."/>
            <person name="Mayer K.F."/>
            <person name="Olsen O.A."/>
        </authorList>
    </citation>
    <scope>NUCLEOTIDE SEQUENCE [LARGE SCALE GENOMIC DNA]</scope>
    <source>
        <strain evidence="2">cv. AL8/78</strain>
    </source>
</reference>
<dbReference type="EnsemblPlants" id="AET4Gv20585100.15">
    <property type="protein sequence ID" value="AET4Gv20585100.15"/>
    <property type="gene ID" value="AET4Gv20585100"/>
</dbReference>